<dbReference type="SUPFAM" id="SSF51430">
    <property type="entry name" value="NAD(P)-linked oxidoreductase"/>
    <property type="match status" value="1"/>
</dbReference>
<dbReference type="EMBL" id="JBHTIM010000001">
    <property type="protein sequence ID" value="MFD0780435.1"/>
    <property type="molecule type" value="Genomic_DNA"/>
</dbReference>
<organism evidence="2 3">
    <name type="scientific">Microbacterium koreense</name>
    <dbReference type="NCBI Taxonomy" id="323761"/>
    <lineage>
        <taxon>Bacteria</taxon>
        <taxon>Bacillati</taxon>
        <taxon>Actinomycetota</taxon>
        <taxon>Actinomycetes</taxon>
        <taxon>Micrococcales</taxon>
        <taxon>Microbacteriaceae</taxon>
        <taxon>Microbacterium</taxon>
    </lineage>
</organism>
<dbReference type="Pfam" id="PF00248">
    <property type="entry name" value="Aldo_ket_red"/>
    <property type="match status" value="1"/>
</dbReference>
<comment type="caution">
    <text evidence="2">The sequence shown here is derived from an EMBL/GenBank/DDBJ whole genome shotgun (WGS) entry which is preliminary data.</text>
</comment>
<feature type="domain" description="NADP-dependent oxidoreductase" evidence="1">
    <location>
        <begin position="23"/>
        <end position="310"/>
    </location>
</feature>
<dbReference type="CDD" id="cd19162">
    <property type="entry name" value="AKR_FDH"/>
    <property type="match status" value="1"/>
</dbReference>
<protein>
    <submittedName>
        <fullName evidence="2">Aldo/keto reductase</fullName>
    </submittedName>
</protein>
<evidence type="ECO:0000313" key="2">
    <source>
        <dbReference type="EMBL" id="MFD0780435.1"/>
    </source>
</evidence>
<proteinExistence type="predicted"/>
<sequence length="341" mass="36784">MGSPTDTTIRTSSLRNGVRLSEVGFGAAQIGNLYTQTTDAAARAAVDEAWSEGIRYFDTAPHYGLGLSERRLGDALRGRPREQFTLSTKAGRLLVPSPETADQADDHGFAVPASLRRQWDFSGPGVRRSIEESLERLGLDHVDIVYLHDPDAFGDQCVTEALPELVRLREAGVIGAVGAGMNQAPMLARFIRECDVDVVMCAGRFTLLDDDALSDLLPVALQHRVGVVIAGVYNSGLLSAETVPEDAKFDYEQAPLALIDRARAIAAVCAEHGVTLPEAAISYPLHHPAVVSVVMGARTDAHVTSNLERYRAAVPHALWRDLQDRGLLGSDYPPQTGDVLP</sequence>
<dbReference type="InterPro" id="IPR036812">
    <property type="entry name" value="NAD(P)_OxRdtase_dom_sf"/>
</dbReference>
<accession>A0ABW2ZPG1</accession>
<keyword evidence="3" id="KW-1185">Reference proteome</keyword>
<evidence type="ECO:0000259" key="1">
    <source>
        <dbReference type="Pfam" id="PF00248"/>
    </source>
</evidence>
<dbReference type="PANTHER" id="PTHR42686">
    <property type="entry name" value="GH17980P-RELATED"/>
    <property type="match status" value="1"/>
</dbReference>
<reference evidence="3" key="1">
    <citation type="journal article" date="2019" name="Int. J. Syst. Evol. Microbiol.">
        <title>The Global Catalogue of Microorganisms (GCM) 10K type strain sequencing project: providing services to taxonomists for standard genome sequencing and annotation.</title>
        <authorList>
            <consortium name="The Broad Institute Genomics Platform"/>
            <consortium name="The Broad Institute Genome Sequencing Center for Infectious Disease"/>
            <person name="Wu L."/>
            <person name="Ma J."/>
        </authorList>
    </citation>
    <scope>NUCLEOTIDE SEQUENCE [LARGE SCALE GENOMIC DNA]</scope>
    <source>
        <strain evidence="3">CCUG 50754</strain>
    </source>
</reference>
<evidence type="ECO:0000313" key="3">
    <source>
        <dbReference type="Proteomes" id="UP001597042"/>
    </source>
</evidence>
<dbReference type="PANTHER" id="PTHR42686:SF1">
    <property type="entry name" value="GH17980P-RELATED"/>
    <property type="match status" value="1"/>
</dbReference>
<dbReference type="InterPro" id="IPR020471">
    <property type="entry name" value="AKR"/>
</dbReference>
<dbReference type="Gene3D" id="3.20.20.100">
    <property type="entry name" value="NADP-dependent oxidoreductase domain"/>
    <property type="match status" value="1"/>
</dbReference>
<dbReference type="InterPro" id="IPR023210">
    <property type="entry name" value="NADP_OxRdtase_dom"/>
</dbReference>
<dbReference type="RefSeq" id="WP_378750675.1">
    <property type="nucleotide sequence ID" value="NZ_JBHSSV010000003.1"/>
</dbReference>
<gene>
    <name evidence="2" type="ORF">ACFQZV_03865</name>
</gene>
<name>A0ABW2ZPG1_9MICO</name>
<dbReference type="InterPro" id="IPR044477">
    <property type="entry name" value="FDH-like"/>
</dbReference>
<dbReference type="Proteomes" id="UP001597042">
    <property type="component" value="Unassembled WGS sequence"/>
</dbReference>